<organism evidence="1 2">
    <name type="scientific">Teichococcus oryzae</name>
    <dbReference type="NCBI Taxonomy" id="1608942"/>
    <lineage>
        <taxon>Bacteria</taxon>
        <taxon>Pseudomonadati</taxon>
        <taxon>Pseudomonadota</taxon>
        <taxon>Alphaproteobacteria</taxon>
        <taxon>Acetobacterales</taxon>
        <taxon>Roseomonadaceae</taxon>
        <taxon>Roseomonas</taxon>
    </lineage>
</organism>
<dbReference type="RefSeq" id="WP_149812442.1">
    <property type="nucleotide sequence ID" value="NZ_VUKA01000005.1"/>
</dbReference>
<sequence>MSFTGNSLSADAVRSYLKSKKEEEAAKQRDFEASAKVELDKLREAFNQRDVQPEALDRIALLVRKTIDMGDKQALVLRFPSEWLPDRGRSITNHDKNWHEKLEGFAKRAYDFFKKELEPRGFQIRAAILDWPGGMPGDVGFFLQWKYTDET</sequence>
<accession>A0A5B2TE84</accession>
<dbReference type="AlphaFoldDB" id="A0A5B2TE84"/>
<dbReference type="OrthoDB" id="7871683at2"/>
<protein>
    <submittedName>
        <fullName evidence="1">Uncharacterized protein</fullName>
    </submittedName>
</protein>
<proteinExistence type="predicted"/>
<gene>
    <name evidence="1" type="ORF">F0Q34_11870</name>
</gene>
<dbReference type="Proteomes" id="UP000322110">
    <property type="component" value="Unassembled WGS sequence"/>
</dbReference>
<dbReference type="EMBL" id="VUKA01000005">
    <property type="protein sequence ID" value="KAA2212826.1"/>
    <property type="molecule type" value="Genomic_DNA"/>
</dbReference>
<name>A0A5B2TE84_9PROT</name>
<reference evidence="1 2" key="1">
    <citation type="journal article" date="2015" name="Int. J. Syst. Evol. Microbiol.">
        <title>Roseomonas oryzae sp. nov., isolated from paddy rhizosphere soil.</title>
        <authorList>
            <person name="Ramaprasad E.V."/>
            <person name="Sasikala Ch."/>
            <person name="Ramana Ch.V."/>
        </authorList>
    </citation>
    <scope>NUCLEOTIDE SEQUENCE [LARGE SCALE GENOMIC DNA]</scope>
    <source>
        <strain evidence="1 2">KCTC 42542</strain>
    </source>
</reference>
<evidence type="ECO:0000313" key="2">
    <source>
        <dbReference type="Proteomes" id="UP000322110"/>
    </source>
</evidence>
<keyword evidence="2" id="KW-1185">Reference proteome</keyword>
<evidence type="ECO:0000313" key="1">
    <source>
        <dbReference type="EMBL" id="KAA2212826.1"/>
    </source>
</evidence>
<comment type="caution">
    <text evidence="1">The sequence shown here is derived from an EMBL/GenBank/DDBJ whole genome shotgun (WGS) entry which is preliminary data.</text>
</comment>